<gene>
    <name evidence="1" type="ORF">J2S37_002726</name>
</gene>
<dbReference type="EMBL" id="JAVDYF010000001">
    <property type="protein sequence ID" value="MDR7356188.1"/>
    <property type="molecule type" value="Genomic_DNA"/>
</dbReference>
<keyword evidence="2" id="KW-1185">Reference proteome</keyword>
<comment type="caution">
    <text evidence="1">The sequence shown here is derived from an EMBL/GenBank/DDBJ whole genome shotgun (WGS) entry which is preliminary data.</text>
</comment>
<proteinExistence type="predicted"/>
<protein>
    <submittedName>
        <fullName evidence="1">Uncharacterized protein</fullName>
    </submittedName>
</protein>
<dbReference type="Proteomes" id="UP001183619">
    <property type="component" value="Unassembled WGS sequence"/>
</dbReference>
<accession>A0ABU2BEN3</accession>
<sequence length="45" mass="4826">MYWGDNLGVSADAVTFSAIVVAAIKEAVTVRILIMSTPDVAWETL</sequence>
<organism evidence="1 2">
    <name type="scientific">Corynebacterium felinum</name>
    <dbReference type="NCBI Taxonomy" id="131318"/>
    <lineage>
        <taxon>Bacteria</taxon>
        <taxon>Bacillati</taxon>
        <taxon>Actinomycetota</taxon>
        <taxon>Actinomycetes</taxon>
        <taxon>Mycobacteriales</taxon>
        <taxon>Corynebacteriaceae</taxon>
        <taxon>Corynebacterium</taxon>
    </lineage>
</organism>
<dbReference type="RefSeq" id="WP_277104670.1">
    <property type="nucleotide sequence ID" value="NZ_BAAAJS010000081.1"/>
</dbReference>
<reference evidence="1 2" key="1">
    <citation type="submission" date="2023-07" db="EMBL/GenBank/DDBJ databases">
        <title>Sequencing the genomes of 1000 actinobacteria strains.</title>
        <authorList>
            <person name="Klenk H.-P."/>
        </authorList>
    </citation>
    <scope>NUCLEOTIDE SEQUENCE [LARGE SCALE GENOMIC DNA]</scope>
    <source>
        <strain evidence="1 2">DSM 44508</strain>
    </source>
</reference>
<name>A0ABU2BEN3_9CORY</name>
<evidence type="ECO:0000313" key="2">
    <source>
        <dbReference type="Proteomes" id="UP001183619"/>
    </source>
</evidence>
<evidence type="ECO:0000313" key="1">
    <source>
        <dbReference type="EMBL" id="MDR7356188.1"/>
    </source>
</evidence>